<sequence>MVLDLRARNHMVRGSISDWPGIEPTSTYRSMNIQTIPSKEGFATTQSTEREKAGHDMSERYEEYCITTAKQTTIKGIEADSADKSEDVVDVECWLHRP</sequence>
<organism evidence="2 3">
    <name type="scientific">Ancylostoma ceylanicum</name>
    <dbReference type="NCBI Taxonomy" id="53326"/>
    <lineage>
        <taxon>Eukaryota</taxon>
        <taxon>Metazoa</taxon>
        <taxon>Ecdysozoa</taxon>
        <taxon>Nematoda</taxon>
        <taxon>Chromadorea</taxon>
        <taxon>Rhabditida</taxon>
        <taxon>Rhabditina</taxon>
        <taxon>Rhabditomorpha</taxon>
        <taxon>Strongyloidea</taxon>
        <taxon>Ancylostomatidae</taxon>
        <taxon>Ancylostomatinae</taxon>
        <taxon>Ancylostoma</taxon>
    </lineage>
</organism>
<feature type="compositionally biased region" description="Polar residues" evidence="1">
    <location>
        <begin position="34"/>
        <end position="47"/>
    </location>
</feature>
<gene>
    <name evidence="2" type="primary">Acey_s0067.g86</name>
    <name evidence="2" type="ORF">Y032_0067g86</name>
</gene>
<proteinExistence type="predicted"/>
<evidence type="ECO:0000313" key="2">
    <source>
        <dbReference type="EMBL" id="EYC08281.1"/>
    </source>
</evidence>
<evidence type="ECO:0000313" key="3">
    <source>
        <dbReference type="Proteomes" id="UP000024635"/>
    </source>
</evidence>
<keyword evidence="3" id="KW-1185">Reference proteome</keyword>
<feature type="compositionally biased region" description="Basic and acidic residues" evidence="1">
    <location>
        <begin position="48"/>
        <end position="59"/>
    </location>
</feature>
<reference evidence="3" key="1">
    <citation type="journal article" date="2015" name="Nat. Genet.">
        <title>The genome and transcriptome of the zoonotic hookworm Ancylostoma ceylanicum identify infection-specific gene families.</title>
        <authorList>
            <person name="Schwarz E.M."/>
            <person name="Hu Y."/>
            <person name="Antoshechkin I."/>
            <person name="Miller M.M."/>
            <person name="Sternberg P.W."/>
            <person name="Aroian R.V."/>
        </authorList>
    </citation>
    <scope>NUCLEOTIDE SEQUENCE</scope>
    <source>
        <strain evidence="3">HY135</strain>
    </source>
</reference>
<comment type="caution">
    <text evidence="2">The sequence shown here is derived from an EMBL/GenBank/DDBJ whole genome shotgun (WGS) entry which is preliminary data.</text>
</comment>
<protein>
    <submittedName>
        <fullName evidence="2">Uncharacterized protein</fullName>
    </submittedName>
</protein>
<feature type="region of interest" description="Disordered" evidence="1">
    <location>
        <begin position="34"/>
        <end position="59"/>
    </location>
</feature>
<accession>A0A016TZR0</accession>
<evidence type="ECO:0000256" key="1">
    <source>
        <dbReference type="SAM" id="MobiDB-lite"/>
    </source>
</evidence>
<dbReference type="AlphaFoldDB" id="A0A016TZR0"/>
<dbReference type="Proteomes" id="UP000024635">
    <property type="component" value="Unassembled WGS sequence"/>
</dbReference>
<name>A0A016TZR0_9BILA</name>
<dbReference type="EMBL" id="JARK01001403">
    <property type="protein sequence ID" value="EYC08281.1"/>
    <property type="molecule type" value="Genomic_DNA"/>
</dbReference>